<evidence type="ECO:0000256" key="3">
    <source>
        <dbReference type="SAM" id="MobiDB-lite"/>
    </source>
</evidence>
<dbReference type="InterPro" id="IPR042769">
    <property type="entry name" value="SPATA6_fam"/>
</dbReference>
<evidence type="ECO:0000256" key="1">
    <source>
        <dbReference type="ARBA" id="ARBA00006215"/>
    </source>
</evidence>
<feature type="compositionally biased region" description="Low complexity" evidence="3">
    <location>
        <begin position="275"/>
        <end position="285"/>
    </location>
</feature>
<evidence type="ECO:0000259" key="4">
    <source>
        <dbReference type="Pfam" id="PF14909"/>
    </source>
</evidence>
<organism evidence="5 6">
    <name type="scientific">Albula glossodonta</name>
    <name type="common">roundjaw bonefish</name>
    <dbReference type="NCBI Taxonomy" id="121402"/>
    <lineage>
        <taxon>Eukaryota</taxon>
        <taxon>Metazoa</taxon>
        <taxon>Chordata</taxon>
        <taxon>Craniata</taxon>
        <taxon>Vertebrata</taxon>
        <taxon>Euteleostomi</taxon>
        <taxon>Actinopterygii</taxon>
        <taxon>Neopterygii</taxon>
        <taxon>Teleostei</taxon>
        <taxon>Albuliformes</taxon>
        <taxon>Albulidae</taxon>
        <taxon>Albula</taxon>
    </lineage>
</organism>
<feature type="domain" description="Spermatogenesis-associated protein 6 N-terminal" evidence="4">
    <location>
        <begin position="25"/>
        <end position="163"/>
    </location>
</feature>
<dbReference type="AlphaFoldDB" id="A0A8T2PLN1"/>
<keyword evidence="2" id="KW-0597">Phosphoprotein</keyword>
<evidence type="ECO:0000256" key="2">
    <source>
        <dbReference type="ARBA" id="ARBA00022553"/>
    </source>
</evidence>
<accession>A0A8T2PLN1</accession>
<dbReference type="OrthoDB" id="5963614at2759"/>
<reference evidence="5" key="1">
    <citation type="thesis" date="2021" institute="BYU ScholarsArchive" country="Provo, UT, USA">
        <title>Applications of and Algorithms for Genome Assembly and Genomic Analyses with an Emphasis on Marine Teleosts.</title>
        <authorList>
            <person name="Pickett B.D."/>
        </authorList>
    </citation>
    <scope>NUCLEOTIDE SEQUENCE</scope>
    <source>
        <strain evidence="5">HI-2016</strain>
    </source>
</reference>
<feature type="region of interest" description="Disordered" evidence="3">
    <location>
        <begin position="170"/>
        <end position="230"/>
    </location>
</feature>
<sequence length="492" mass="54127">MGGLTPPKQKHLTCKMPQKVLKCTVEVCIQAITCPGVVLPNEQDLYLSVCIMGQYQKTLCVPPVFPLLFHERMSFQKAFSEAIDPSDIADLLELDTTTIELIQLVPPEGDILATVEENTRDFLYPGPRLTPRAFGPERELLMKRSISFPGISPKIEFSTTSVIEEIDWKDGQPATPASRPSPAKPQSGRVTNRSPRSAGKRKPQAAASNSYEQPTVASQSRSPSPYTHRRMCQLSEDSRQRLSHLQLGPYKFKKESERQPPFVVSRALSTSLNESPSSQRSSSTKRSQRHSRSAGHNAEETPDSSLLGSYRPNTARRPAESNTKVNRSSLKSQASPGEVSAQKSNTAPSGSSLAAQSPPAPGTKITQSPLLSRSSLRERFQTSPSSPSQWEEIHDRVQRLLKTHGPNRKLTFDQERTKGDCGERGPLVCCDDSACDSPVLRDSGAEASVHLGNGAYWSNRAAQYTGKPHRAVFEDSLGQIYKNLFKQASSTK</sequence>
<protein>
    <recommendedName>
        <fullName evidence="4">Spermatogenesis-associated protein 6 N-terminal domain-containing protein</fullName>
    </recommendedName>
</protein>
<dbReference type="GO" id="GO:0032027">
    <property type="term" value="F:myosin light chain binding"/>
    <property type="evidence" value="ECO:0007669"/>
    <property type="project" value="InterPro"/>
</dbReference>
<dbReference type="GO" id="GO:0007283">
    <property type="term" value="P:spermatogenesis"/>
    <property type="evidence" value="ECO:0007669"/>
    <property type="project" value="InterPro"/>
</dbReference>
<gene>
    <name evidence="5" type="ORF">JZ751_024761</name>
</gene>
<keyword evidence="6" id="KW-1185">Reference proteome</keyword>
<dbReference type="InterPro" id="IPR032732">
    <property type="entry name" value="SPATA6_N"/>
</dbReference>
<dbReference type="PANTHER" id="PTHR16435">
    <property type="entry name" value="SPERMATOGENESIS-ASSOCIATED PROTEIN 6 SPATA6"/>
    <property type="match status" value="1"/>
</dbReference>
<comment type="similarity">
    <text evidence="1">Belongs to the SPATA6 family.</text>
</comment>
<dbReference type="GO" id="GO:0120212">
    <property type="term" value="C:sperm head-tail coupling apparatus"/>
    <property type="evidence" value="ECO:0007669"/>
    <property type="project" value="InterPro"/>
</dbReference>
<name>A0A8T2PLN1_9TELE</name>
<proteinExistence type="inferred from homology"/>
<feature type="region of interest" description="Disordered" evidence="3">
    <location>
        <begin position="267"/>
        <end position="392"/>
    </location>
</feature>
<dbReference type="PANTHER" id="PTHR16435:SF3">
    <property type="entry name" value="SPERMATOGENESIS-ASSOCIATED PROTEIN 6"/>
    <property type="match status" value="1"/>
</dbReference>
<dbReference type="Pfam" id="PF14909">
    <property type="entry name" value="SPATA6"/>
    <property type="match status" value="1"/>
</dbReference>
<dbReference type="Proteomes" id="UP000824540">
    <property type="component" value="Unassembled WGS sequence"/>
</dbReference>
<evidence type="ECO:0000313" key="5">
    <source>
        <dbReference type="EMBL" id="KAG9350872.1"/>
    </source>
</evidence>
<dbReference type="EMBL" id="JAFBMS010000007">
    <property type="protein sequence ID" value="KAG9350872.1"/>
    <property type="molecule type" value="Genomic_DNA"/>
</dbReference>
<comment type="caution">
    <text evidence="5">The sequence shown here is derived from an EMBL/GenBank/DDBJ whole genome shotgun (WGS) entry which is preliminary data.</text>
</comment>
<feature type="compositionally biased region" description="Polar residues" evidence="3">
    <location>
        <begin position="206"/>
        <end position="225"/>
    </location>
</feature>
<evidence type="ECO:0000313" key="6">
    <source>
        <dbReference type="Proteomes" id="UP000824540"/>
    </source>
</evidence>
<feature type="compositionally biased region" description="Polar residues" evidence="3">
    <location>
        <begin position="320"/>
        <end position="355"/>
    </location>
</feature>